<dbReference type="AlphaFoldDB" id="A0A2U8W9D2"/>
<name>A0A2U8W9D2_9HYPH</name>
<dbReference type="OrthoDB" id="56670at119045"/>
<reference evidence="3" key="1">
    <citation type="submission" date="2018-05" db="EMBL/GenBank/DDBJ databases">
        <title>Complete Genome Sequence of Methylobacterium sp. 17SD2-17.</title>
        <authorList>
            <person name="Srinivasan S."/>
        </authorList>
    </citation>
    <scope>NUCLEOTIDE SEQUENCE [LARGE SCALE GENOMIC DNA]</scope>
    <source>
        <strain evidence="3">17SD2-17</strain>
    </source>
</reference>
<feature type="region of interest" description="Disordered" evidence="1">
    <location>
        <begin position="88"/>
        <end position="116"/>
    </location>
</feature>
<keyword evidence="3" id="KW-1185">Reference proteome</keyword>
<gene>
    <name evidence="2" type="ORF">DK389_22355</name>
</gene>
<proteinExistence type="predicted"/>
<evidence type="ECO:0000313" key="2">
    <source>
        <dbReference type="EMBL" id="AWN42744.1"/>
    </source>
</evidence>
<sequence>MREDGREKRLTKREVIGRRIVNDACRGDLRATRLLRDLTGVSGPTGMAVPAGSNTIAPASLPVDATDQAIIAEFAALIRTGAALATSQDGPAAELLGSDAQSHEDALVRPPSPTSH</sequence>
<evidence type="ECO:0000256" key="1">
    <source>
        <dbReference type="SAM" id="MobiDB-lite"/>
    </source>
</evidence>
<dbReference type="Proteomes" id="UP000245926">
    <property type="component" value="Chromosome"/>
</dbReference>
<protein>
    <submittedName>
        <fullName evidence="2">Uncharacterized protein</fullName>
    </submittedName>
</protein>
<dbReference type="EMBL" id="CP029550">
    <property type="protein sequence ID" value="AWN42744.1"/>
    <property type="molecule type" value="Genomic_DNA"/>
</dbReference>
<dbReference type="KEGG" id="mets:DK389_22355"/>
<accession>A0A2U8W9D2</accession>
<evidence type="ECO:0000313" key="3">
    <source>
        <dbReference type="Proteomes" id="UP000245926"/>
    </source>
</evidence>
<organism evidence="2 3">
    <name type="scientific">Methylobacterium durans</name>
    <dbReference type="NCBI Taxonomy" id="2202825"/>
    <lineage>
        <taxon>Bacteria</taxon>
        <taxon>Pseudomonadati</taxon>
        <taxon>Pseudomonadota</taxon>
        <taxon>Alphaproteobacteria</taxon>
        <taxon>Hyphomicrobiales</taxon>
        <taxon>Methylobacteriaceae</taxon>
        <taxon>Methylobacterium</taxon>
    </lineage>
</organism>